<organism evidence="2 3">
    <name type="scientific">Psychrobacter glacincola</name>
    <dbReference type="NCBI Taxonomy" id="56810"/>
    <lineage>
        <taxon>Bacteria</taxon>
        <taxon>Pseudomonadati</taxon>
        <taxon>Pseudomonadota</taxon>
        <taxon>Gammaproteobacteria</taxon>
        <taxon>Moraxellales</taxon>
        <taxon>Moraxellaceae</taxon>
        <taxon>Psychrobacter</taxon>
    </lineage>
</organism>
<keyword evidence="1" id="KW-0472">Membrane</keyword>
<name>A0ABW1W508_9GAMM</name>
<protein>
    <submittedName>
        <fullName evidence="2">Uncharacterized protein</fullName>
    </submittedName>
</protein>
<accession>A0ABW1W508</accession>
<reference evidence="3" key="1">
    <citation type="journal article" date="2019" name="Int. J. Syst. Evol. Microbiol.">
        <title>The Global Catalogue of Microorganisms (GCM) 10K type strain sequencing project: providing services to taxonomists for standard genome sequencing and annotation.</title>
        <authorList>
            <consortium name="The Broad Institute Genomics Platform"/>
            <consortium name="The Broad Institute Genome Sequencing Center for Infectious Disease"/>
            <person name="Wu L."/>
            <person name="Ma J."/>
        </authorList>
    </citation>
    <scope>NUCLEOTIDE SEQUENCE [LARGE SCALE GENOMIC DNA]</scope>
    <source>
        <strain evidence="3">CCM 2050</strain>
    </source>
</reference>
<evidence type="ECO:0000256" key="1">
    <source>
        <dbReference type="SAM" id="Phobius"/>
    </source>
</evidence>
<keyword evidence="1" id="KW-0812">Transmembrane</keyword>
<evidence type="ECO:0000313" key="2">
    <source>
        <dbReference type="EMBL" id="MFC6379876.1"/>
    </source>
</evidence>
<dbReference type="EMBL" id="JBHSTZ010000001">
    <property type="protein sequence ID" value="MFC6379876.1"/>
    <property type="molecule type" value="Genomic_DNA"/>
</dbReference>
<keyword evidence="1" id="KW-1133">Transmembrane helix</keyword>
<evidence type="ECO:0000313" key="3">
    <source>
        <dbReference type="Proteomes" id="UP001596264"/>
    </source>
</evidence>
<dbReference type="RefSeq" id="WP_227514060.1">
    <property type="nucleotide sequence ID" value="NZ_CAJGZK010000025.1"/>
</dbReference>
<comment type="caution">
    <text evidence="2">The sequence shown here is derived from an EMBL/GenBank/DDBJ whole genome shotgun (WGS) entry which is preliminary data.</text>
</comment>
<proteinExistence type="predicted"/>
<dbReference type="Proteomes" id="UP001596264">
    <property type="component" value="Unassembled WGS sequence"/>
</dbReference>
<sequence length="31" mass="3444">MINAFAITNNVIVIILSLVINTIENLKRSLC</sequence>
<keyword evidence="3" id="KW-1185">Reference proteome</keyword>
<gene>
    <name evidence="2" type="ORF">ACFP58_00065</name>
</gene>
<feature type="transmembrane region" description="Helical" evidence="1">
    <location>
        <begin position="6"/>
        <end position="23"/>
    </location>
</feature>